<dbReference type="GO" id="GO:0009536">
    <property type="term" value="C:plastid"/>
    <property type="evidence" value="ECO:0007669"/>
    <property type="project" value="UniProtKB-SubCell"/>
</dbReference>
<evidence type="ECO:0000256" key="2">
    <source>
        <dbReference type="ARBA" id="ARBA00022640"/>
    </source>
</evidence>
<dbReference type="Gene3D" id="1.10.510.10">
    <property type="entry name" value="Transferase(Phosphotransferase) domain 1"/>
    <property type="match status" value="1"/>
</dbReference>
<dbReference type="OrthoDB" id="1881000at2759"/>
<gene>
    <name evidence="4" type="ORF">GOP47_0000783</name>
</gene>
<dbReference type="AlphaFoldDB" id="A0A9D4VDY4"/>
<comment type="caution">
    <text evidence="4">The sequence shown here is derived from an EMBL/GenBank/DDBJ whole genome shotgun (WGS) entry which is preliminary data.</text>
</comment>
<dbReference type="SUPFAM" id="SSF56112">
    <property type="entry name" value="Protein kinase-like (PK-like)"/>
    <property type="match status" value="1"/>
</dbReference>
<dbReference type="PANTHER" id="PTHR46699">
    <property type="entry name" value="SERINE/THREONINE-PROTEIN KINASE STN8, CHLOROPLASTIC-RELATED"/>
    <property type="match status" value="1"/>
</dbReference>
<dbReference type="InterPro" id="IPR006843">
    <property type="entry name" value="PAP/fibrillin_dom"/>
</dbReference>
<dbReference type="GO" id="GO:0004672">
    <property type="term" value="F:protein kinase activity"/>
    <property type="evidence" value="ECO:0007669"/>
    <property type="project" value="InterPro"/>
</dbReference>
<organism evidence="4 5">
    <name type="scientific">Adiantum capillus-veneris</name>
    <name type="common">Maidenhair fern</name>
    <dbReference type="NCBI Taxonomy" id="13818"/>
    <lineage>
        <taxon>Eukaryota</taxon>
        <taxon>Viridiplantae</taxon>
        <taxon>Streptophyta</taxon>
        <taxon>Embryophyta</taxon>
        <taxon>Tracheophyta</taxon>
        <taxon>Polypodiopsida</taxon>
        <taxon>Polypodiidae</taxon>
        <taxon>Polypodiales</taxon>
        <taxon>Pteridineae</taxon>
        <taxon>Pteridaceae</taxon>
        <taxon>Vittarioideae</taxon>
        <taxon>Adiantum</taxon>
    </lineage>
</organism>
<name>A0A9D4VDY4_ADICA</name>
<protein>
    <recommendedName>
        <fullName evidence="3">Protein kinase domain-containing protein</fullName>
    </recommendedName>
</protein>
<evidence type="ECO:0000256" key="1">
    <source>
        <dbReference type="ARBA" id="ARBA00004474"/>
    </source>
</evidence>
<comment type="subcellular location">
    <subcellularLocation>
        <location evidence="1">Plastid</location>
    </subcellularLocation>
</comment>
<dbReference type="InterPro" id="IPR000719">
    <property type="entry name" value="Prot_kinase_dom"/>
</dbReference>
<reference evidence="4" key="1">
    <citation type="submission" date="2021-01" db="EMBL/GenBank/DDBJ databases">
        <title>Adiantum capillus-veneris genome.</title>
        <authorList>
            <person name="Fang Y."/>
            <person name="Liao Q."/>
        </authorList>
    </citation>
    <scope>NUCLEOTIDE SEQUENCE</scope>
    <source>
        <strain evidence="4">H3</strain>
        <tissue evidence="4">Leaf</tissue>
    </source>
</reference>
<feature type="domain" description="Protein kinase" evidence="3">
    <location>
        <begin position="103"/>
        <end position="415"/>
    </location>
</feature>
<dbReference type="InterPro" id="IPR011009">
    <property type="entry name" value="Kinase-like_dom_sf"/>
</dbReference>
<keyword evidence="2" id="KW-0934">Plastid</keyword>
<accession>A0A9D4VDY4</accession>
<dbReference type="Proteomes" id="UP000886520">
    <property type="component" value="Chromosome 1"/>
</dbReference>
<dbReference type="GO" id="GO:0005524">
    <property type="term" value="F:ATP binding"/>
    <property type="evidence" value="ECO:0007669"/>
    <property type="project" value="InterPro"/>
</dbReference>
<keyword evidence="5" id="KW-1185">Reference proteome</keyword>
<proteinExistence type="predicted"/>
<dbReference type="PROSITE" id="PS50011">
    <property type="entry name" value="PROTEIN_KINASE_DOM"/>
    <property type="match status" value="1"/>
</dbReference>
<dbReference type="SMART" id="SM00220">
    <property type="entry name" value="S_TKc"/>
    <property type="match status" value="1"/>
</dbReference>
<dbReference type="EMBL" id="JABFUD020000001">
    <property type="protein sequence ID" value="KAI5084614.1"/>
    <property type="molecule type" value="Genomic_DNA"/>
</dbReference>
<evidence type="ECO:0000259" key="3">
    <source>
        <dbReference type="PROSITE" id="PS50011"/>
    </source>
</evidence>
<sequence length="690" mass="77318">MATCARSELDLGTAQFASYGHIAHKLKKSVGRQDLVAALPSKCKLLSGKHMGSSRQKLVCYSQANVVEFGSNETSKGTSTDSLKLFDDNINLLPLVEFKMSDFELCTNVSVGLAARGDEVVYEAIVRNPDSPLKGSKVVLRQLVGSRAQRWRKHAMQVITKLVRRAVMYQSYATQIYGYILPHGVDKNVLTLVHGYYDDYSLHHWLLCEDWLPTLESRLALDEECARRVGDDRTGGPAVSRQVRLIQIVMRDLLIGVNYLHSHGFAHTELRLQNVHISKADRHIKVGLLGNASHFDASPDSKTAKTSKKQICRRQVMIAYDMRCVGIMMARMVVRELMNPPIFEQFKSFLNKGNDPAGLREFLVPILSRNSTADNIGLQILDRNKGAGWNLLSLMLASKPSDRISCTEALRHPFLCGPKWRVESSINMTRWSIGSAAVRIVEEYIYGAHQQSRLAQLIHVLELLNPNSNPESWPELLAGKWRLLYHTGRQIGLTWRKASPAVLVGDVFFSFSCSGGDMSMASSVSFSVMVDNGDWLPDKRGTEGKFGVTSNKLSLQRGERSYTTDFQREVDNVQEPSATRLVEGFYNQVRNKGYDYPREGNFFRAVSPAAPPSLPVVRFDIDDLEMTMEVDYRGPDPSYPMRSLDELRVQIPPESFDISKIVCGTYIDARLLVLRGVSGAALFFVRTAIS</sequence>
<dbReference type="Pfam" id="PF00069">
    <property type="entry name" value="Pkinase"/>
    <property type="match status" value="1"/>
</dbReference>
<evidence type="ECO:0000313" key="5">
    <source>
        <dbReference type="Proteomes" id="UP000886520"/>
    </source>
</evidence>
<evidence type="ECO:0000313" key="4">
    <source>
        <dbReference type="EMBL" id="KAI5084614.1"/>
    </source>
</evidence>
<dbReference type="Pfam" id="PF04755">
    <property type="entry name" value="PAP_fibrillin"/>
    <property type="match status" value="1"/>
</dbReference>